<dbReference type="SUPFAM" id="SSF52096">
    <property type="entry name" value="ClpP/crotonase"/>
    <property type="match status" value="2"/>
</dbReference>
<feature type="active site" description="Nucleophile" evidence="7">
    <location>
        <position position="398"/>
    </location>
</feature>
<keyword evidence="11" id="KW-1185">Reference proteome</keyword>
<comment type="caution">
    <text evidence="10">The sequence shown here is derived from an EMBL/GenBank/DDBJ whole genome shotgun (WGS) entry which is preliminary data.</text>
</comment>
<keyword evidence="3 10" id="KW-0645">Protease</keyword>
<dbReference type="Proteomes" id="UP000245086">
    <property type="component" value="Unassembled WGS sequence"/>
</dbReference>
<dbReference type="InterPro" id="IPR029045">
    <property type="entry name" value="ClpP/crotonase-like_dom_sf"/>
</dbReference>
<accession>A0A2P2ECX9</accession>
<evidence type="ECO:0000256" key="3">
    <source>
        <dbReference type="ARBA" id="ARBA00022670"/>
    </source>
</evidence>
<evidence type="ECO:0000259" key="9">
    <source>
        <dbReference type="Pfam" id="PF01343"/>
    </source>
</evidence>
<evidence type="ECO:0000256" key="4">
    <source>
        <dbReference type="ARBA" id="ARBA00022801"/>
    </source>
</evidence>
<evidence type="ECO:0000256" key="8">
    <source>
        <dbReference type="SAM" id="Phobius"/>
    </source>
</evidence>
<dbReference type="InterPro" id="IPR004634">
    <property type="entry name" value="Pept_S49_pIV"/>
</dbReference>
<dbReference type="GO" id="GO:0008236">
    <property type="term" value="F:serine-type peptidase activity"/>
    <property type="evidence" value="ECO:0007669"/>
    <property type="project" value="UniProtKB-KW"/>
</dbReference>
<feature type="transmembrane region" description="Helical" evidence="8">
    <location>
        <begin position="25"/>
        <end position="52"/>
    </location>
</feature>
<dbReference type="PANTHER" id="PTHR33209:SF1">
    <property type="entry name" value="PEPTIDASE S49 DOMAIN-CONTAINING PROTEIN"/>
    <property type="match status" value="1"/>
</dbReference>
<evidence type="ECO:0000256" key="1">
    <source>
        <dbReference type="ARBA" id="ARBA00004370"/>
    </source>
</evidence>
<dbReference type="NCBIfam" id="TIGR00705">
    <property type="entry name" value="SppA_67K"/>
    <property type="match status" value="1"/>
</dbReference>
<name>A0A2P2ECX9_9PROT</name>
<keyword evidence="8" id="KW-0812">Transmembrane</keyword>
<dbReference type="Gene3D" id="6.20.330.10">
    <property type="match status" value="1"/>
</dbReference>
<dbReference type="InterPro" id="IPR047217">
    <property type="entry name" value="S49_SppA_67K_type_N"/>
</dbReference>
<comment type="subcellular location">
    <subcellularLocation>
        <location evidence="1">Membrane</location>
    </subcellularLocation>
</comment>
<keyword evidence="5" id="KW-0720">Serine protease</keyword>
<evidence type="ECO:0000313" key="11">
    <source>
        <dbReference type="Proteomes" id="UP000245086"/>
    </source>
</evidence>
<dbReference type="InterPro" id="IPR002142">
    <property type="entry name" value="Peptidase_S49"/>
</dbReference>
<dbReference type="PIRSF" id="PIRSF001217">
    <property type="entry name" value="Protease_4_SppA"/>
    <property type="match status" value="1"/>
</dbReference>
<evidence type="ECO:0000256" key="6">
    <source>
        <dbReference type="ARBA" id="ARBA00023136"/>
    </source>
</evidence>
<dbReference type="NCBIfam" id="TIGR00706">
    <property type="entry name" value="SppA_dom"/>
    <property type="match status" value="1"/>
</dbReference>
<evidence type="ECO:0000256" key="7">
    <source>
        <dbReference type="PIRSR" id="PIRSR001217-1"/>
    </source>
</evidence>
<dbReference type="PANTHER" id="PTHR33209">
    <property type="entry name" value="PROTEASE 4"/>
    <property type="match status" value="1"/>
</dbReference>
<sequence>MSTAQWANLAKWVQSATEGFEVKQFLITIAGVFMGLVLFFILIPIIFVASVAGQSAPVTPSHTVLSLDLREPIRDVPPSSPFAGFSSNVSVVDIVRKLQAAETDSSVKGLFVRASEAGMAPAHAEEIRQALIDFKGTGKFVIVHAQGFEYPTLSNYVAVSGASELWMQGTTDFSATGIVAETLFLGGFMEKFGILPQFEQFKEYKNAVNSYTEKTYNAPHREATTAMLGSIYNAFLAATAYDRKVPVEAMKAALDRAPLSAEQALQAKLVDKIGQPEEAMDAALAKAGGKEKAEFVDLGNYQLPPETGPVIALIGGEGAIITGQRSNDPFADQEGITSDDYAAAIRDATDDDAVKAIVFRVSSPGGSPSASDQIWAAIERAKKAGKPVVVSMGAYAASGGYYVSTGADAILAMPSTITGSIGVFSGKFVINEALNRYTGANIAAIQAGGDYANAFSSGAPFSNSQRTALNAAVTRIYDDFTGKVAAGRKLPLPRVLEIAKGRVWTGNEAKDIGLVDQIGGVRTAILKAKELAKIEAATPVSLRVYPAVEDPLTAFSRAFSSSAQGAQAAGRAATVIGALVGDERLSALLLQASQRGNASMHEPVRVH</sequence>
<evidence type="ECO:0000313" key="10">
    <source>
        <dbReference type="EMBL" id="GBF58894.1"/>
    </source>
</evidence>
<dbReference type="GO" id="GO:0016020">
    <property type="term" value="C:membrane"/>
    <property type="evidence" value="ECO:0007669"/>
    <property type="project" value="UniProtKB-SubCell"/>
</dbReference>
<comment type="similarity">
    <text evidence="2">Belongs to the peptidase S49 family.</text>
</comment>
<feature type="domain" description="Peptidase S49" evidence="9">
    <location>
        <begin position="381"/>
        <end position="534"/>
    </location>
</feature>
<gene>
    <name evidence="10" type="primary">sppA</name>
    <name evidence="10" type="ORF">PbB2_02583</name>
</gene>
<protein>
    <submittedName>
        <fullName evidence="10">Protease 4</fullName>
    </submittedName>
</protein>
<dbReference type="Gene3D" id="3.90.226.10">
    <property type="entry name" value="2-enoyl-CoA Hydratase, Chain A, domain 1"/>
    <property type="match status" value="2"/>
</dbReference>
<reference evidence="10 11" key="1">
    <citation type="journal article" date="2018" name="Genome Announc.">
        <title>Draft Genome Sequence of "Candidatus Phycosocius bacilliformis," an Alphaproteobacterial Ectosymbiont of the Hydrocarbon-Producing Green Alga Botryococcus braunii.</title>
        <authorList>
            <person name="Tanabe Y."/>
            <person name="Yamaguchi H."/>
            <person name="Watanabe M.M."/>
        </authorList>
    </citation>
    <scope>NUCLEOTIDE SEQUENCE [LARGE SCALE GENOMIC DNA]</scope>
    <source>
        <strain evidence="10 11">BOTRYCO-2</strain>
    </source>
</reference>
<dbReference type="CDD" id="cd07018">
    <property type="entry name" value="S49_SppA_67K_type"/>
    <property type="match status" value="1"/>
</dbReference>
<keyword evidence="8" id="KW-1133">Transmembrane helix</keyword>
<keyword evidence="4" id="KW-0378">Hydrolase</keyword>
<dbReference type="InterPro" id="IPR004635">
    <property type="entry name" value="Pept_S49_SppA"/>
</dbReference>
<proteinExistence type="inferred from homology"/>
<dbReference type="InterPro" id="IPR047272">
    <property type="entry name" value="S49_SppA_C"/>
</dbReference>
<dbReference type="Pfam" id="PF01343">
    <property type="entry name" value="Peptidase_S49"/>
    <property type="match status" value="2"/>
</dbReference>
<dbReference type="EMBL" id="BFBR01000008">
    <property type="protein sequence ID" value="GBF58894.1"/>
    <property type="molecule type" value="Genomic_DNA"/>
</dbReference>
<dbReference type="CDD" id="cd07023">
    <property type="entry name" value="S49_Sppa_N_C"/>
    <property type="match status" value="1"/>
</dbReference>
<feature type="active site" description="Proton donor/acceptor" evidence="7">
    <location>
        <position position="205"/>
    </location>
</feature>
<keyword evidence="6 8" id="KW-0472">Membrane</keyword>
<dbReference type="AlphaFoldDB" id="A0A2P2ECX9"/>
<organism evidence="10 11">
    <name type="scientific">Candidatus Phycosocius bacilliformis</name>
    <dbReference type="NCBI Taxonomy" id="1445552"/>
    <lineage>
        <taxon>Bacteria</taxon>
        <taxon>Pseudomonadati</taxon>
        <taxon>Pseudomonadota</taxon>
        <taxon>Alphaproteobacteria</taxon>
        <taxon>Caulobacterales</taxon>
        <taxon>Caulobacterales incertae sedis</taxon>
        <taxon>Candidatus Phycosocius</taxon>
    </lineage>
</organism>
<evidence type="ECO:0000256" key="2">
    <source>
        <dbReference type="ARBA" id="ARBA00008683"/>
    </source>
</evidence>
<dbReference type="OrthoDB" id="9764363at2"/>
<dbReference type="GO" id="GO:0006465">
    <property type="term" value="P:signal peptide processing"/>
    <property type="evidence" value="ECO:0007669"/>
    <property type="project" value="InterPro"/>
</dbReference>
<dbReference type="RefSeq" id="WP_108985746.1">
    <property type="nucleotide sequence ID" value="NZ_BFBR01000008.1"/>
</dbReference>
<evidence type="ECO:0000256" key="5">
    <source>
        <dbReference type="ARBA" id="ARBA00022825"/>
    </source>
</evidence>
<feature type="domain" description="Peptidase S49" evidence="9">
    <location>
        <begin position="139"/>
        <end position="283"/>
    </location>
</feature>